<organism evidence="1 2">
    <name type="scientific">Papaver somniferum</name>
    <name type="common">Opium poppy</name>
    <dbReference type="NCBI Taxonomy" id="3469"/>
    <lineage>
        <taxon>Eukaryota</taxon>
        <taxon>Viridiplantae</taxon>
        <taxon>Streptophyta</taxon>
        <taxon>Embryophyta</taxon>
        <taxon>Tracheophyta</taxon>
        <taxon>Spermatophyta</taxon>
        <taxon>Magnoliopsida</taxon>
        <taxon>Ranunculales</taxon>
        <taxon>Papaveraceae</taxon>
        <taxon>Papaveroideae</taxon>
        <taxon>Papaver</taxon>
    </lineage>
</organism>
<proteinExistence type="predicted"/>
<evidence type="ECO:0000313" key="2">
    <source>
        <dbReference type="Proteomes" id="UP000316621"/>
    </source>
</evidence>
<sequence length="155" mass="17781">MMVGSISCLKTVGDGSVWIMEAVKGREMNYDFASPCSSPPTPSSPLPVSVDVGQESPLFRQSRQFNAYRHSTMTLGWDNLRQPSAFSLDQEPHKDNTVYKESSCLKNLIKWLFLECCRMKWLFLKCCNWCSRLTTLPSKPKESDHPFQDSLHWKL</sequence>
<dbReference type="EMBL" id="CM010724">
    <property type="protein sequence ID" value="RZC80562.1"/>
    <property type="molecule type" value="Genomic_DNA"/>
</dbReference>
<dbReference type="Proteomes" id="UP000316621">
    <property type="component" value="Chromosome 10"/>
</dbReference>
<evidence type="ECO:0000313" key="1">
    <source>
        <dbReference type="EMBL" id="RZC80562.1"/>
    </source>
</evidence>
<keyword evidence="2" id="KW-1185">Reference proteome</keyword>
<name>A0A4Y7L7D0_PAPSO</name>
<protein>
    <submittedName>
        <fullName evidence="1">Uncharacterized protein</fullName>
    </submittedName>
</protein>
<dbReference type="Gramene" id="RZC80562">
    <property type="protein sequence ID" value="RZC80562"/>
    <property type="gene ID" value="C5167_043136"/>
</dbReference>
<gene>
    <name evidence="1" type="ORF">C5167_043136</name>
</gene>
<dbReference type="AlphaFoldDB" id="A0A4Y7L7D0"/>
<accession>A0A4Y7L7D0</accession>
<reference evidence="1 2" key="1">
    <citation type="journal article" date="2018" name="Science">
        <title>The opium poppy genome and morphinan production.</title>
        <authorList>
            <person name="Guo L."/>
            <person name="Winzer T."/>
            <person name="Yang X."/>
            <person name="Li Y."/>
            <person name="Ning Z."/>
            <person name="He Z."/>
            <person name="Teodor R."/>
            <person name="Lu Y."/>
            <person name="Bowser T.A."/>
            <person name="Graham I.A."/>
            <person name="Ye K."/>
        </authorList>
    </citation>
    <scope>NUCLEOTIDE SEQUENCE [LARGE SCALE GENOMIC DNA]</scope>
    <source>
        <strain evidence="2">cv. HN1</strain>
        <tissue evidence="1">Leaves</tissue>
    </source>
</reference>